<dbReference type="AlphaFoldDB" id="A0A0R1UGC0"/>
<feature type="binding site" evidence="8">
    <location>
        <position position="170"/>
    </location>
    <ligand>
        <name>substrate</name>
    </ligand>
</feature>
<comment type="caution">
    <text evidence="10">The sequence shown here is derived from an EMBL/GenBank/DDBJ whole genome shotgun (WGS) entry which is preliminary data.</text>
</comment>
<dbReference type="Pfam" id="PF00696">
    <property type="entry name" value="AA_kinase"/>
    <property type="match status" value="1"/>
</dbReference>
<keyword evidence="2 8" id="KW-0028">Amino-acid biosynthesis</keyword>
<dbReference type="Gene3D" id="3.40.1160.10">
    <property type="entry name" value="Acetylglutamate kinase-like"/>
    <property type="match status" value="1"/>
</dbReference>
<comment type="function">
    <text evidence="8">Catalyzes the transfer of a phosphate group to glutamate to form L-glutamate 5-phosphate.</text>
</comment>
<feature type="binding site" evidence="8">
    <location>
        <begin position="232"/>
        <end position="238"/>
    </location>
    <ligand>
        <name>ATP</name>
        <dbReference type="ChEBI" id="CHEBI:30616"/>
    </ligand>
</feature>
<feature type="domain" description="Aspartate/glutamate/uridylate kinase" evidence="9">
    <location>
        <begin position="23"/>
        <end position="255"/>
    </location>
</feature>
<dbReference type="PROSITE" id="PS00902">
    <property type="entry name" value="GLUTAMATE_5_KINASE"/>
    <property type="match status" value="1"/>
</dbReference>
<dbReference type="PATRIC" id="fig|1423760.3.peg.1985"/>
<dbReference type="PIRSF" id="PIRSF000729">
    <property type="entry name" value="GK"/>
    <property type="match status" value="1"/>
</dbReference>
<evidence type="ECO:0000313" key="11">
    <source>
        <dbReference type="Proteomes" id="UP000050816"/>
    </source>
</evidence>
<protein>
    <recommendedName>
        <fullName evidence="8">Glutamate 5-kinase</fullName>
        <ecNumber evidence="8">2.7.2.11</ecNumber>
    </recommendedName>
    <alternativeName>
        <fullName evidence="8">Gamma-glutamyl kinase</fullName>
        <shortName evidence="8">GK</shortName>
    </alternativeName>
</protein>
<feature type="binding site" evidence="8">
    <location>
        <position position="67"/>
    </location>
    <ligand>
        <name>substrate</name>
    </ligand>
</feature>
<dbReference type="InterPro" id="IPR041739">
    <property type="entry name" value="G5K_ProB"/>
</dbReference>
<evidence type="ECO:0000259" key="9">
    <source>
        <dbReference type="Pfam" id="PF00696"/>
    </source>
</evidence>
<dbReference type="NCBIfam" id="TIGR01027">
    <property type="entry name" value="proB"/>
    <property type="match status" value="1"/>
</dbReference>
<dbReference type="SUPFAM" id="SSF53633">
    <property type="entry name" value="Carbamate kinase-like"/>
    <property type="match status" value="1"/>
</dbReference>
<dbReference type="FunFam" id="3.40.1160.10:FF:000018">
    <property type="entry name" value="Glutamate 5-kinase"/>
    <property type="match status" value="1"/>
</dbReference>
<dbReference type="EC" id="2.7.2.11" evidence="8"/>
<proteinExistence type="inferred from homology"/>
<keyword evidence="7 8" id="KW-0067">ATP-binding</keyword>
<dbReference type="InterPro" id="IPR019797">
    <property type="entry name" value="Glutamate_5-kinase_CS"/>
</dbReference>
<dbReference type="GO" id="GO:0005829">
    <property type="term" value="C:cytosol"/>
    <property type="evidence" value="ECO:0007669"/>
    <property type="project" value="TreeGrafter"/>
</dbReference>
<reference evidence="10 11" key="1">
    <citation type="journal article" date="2015" name="Genome Announc.">
        <title>Expanding the biotechnology potential of lactobacilli through comparative genomics of 213 strains and associated genera.</title>
        <authorList>
            <person name="Sun Z."/>
            <person name="Harris H.M."/>
            <person name="McCann A."/>
            <person name="Guo C."/>
            <person name="Argimon S."/>
            <person name="Zhang W."/>
            <person name="Yang X."/>
            <person name="Jeffery I.B."/>
            <person name="Cooney J.C."/>
            <person name="Kagawa T.F."/>
            <person name="Liu W."/>
            <person name="Song Y."/>
            <person name="Salvetti E."/>
            <person name="Wrobel A."/>
            <person name="Rasinkangas P."/>
            <person name="Parkhill J."/>
            <person name="Rea M.C."/>
            <person name="O'Sullivan O."/>
            <person name="Ritari J."/>
            <person name="Douillard F.P."/>
            <person name="Paul Ross R."/>
            <person name="Yang R."/>
            <person name="Briner A.E."/>
            <person name="Felis G.E."/>
            <person name="de Vos W.M."/>
            <person name="Barrangou R."/>
            <person name="Klaenhammer T.R."/>
            <person name="Caufield P.W."/>
            <person name="Cui Y."/>
            <person name="Zhang H."/>
            <person name="O'Toole P.W."/>
        </authorList>
    </citation>
    <scope>NUCLEOTIDE SEQUENCE [LARGE SCALE GENOMIC DNA]</scope>
    <source>
        <strain evidence="10 11">DSM 15946</strain>
    </source>
</reference>
<dbReference type="InterPro" id="IPR001048">
    <property type="entry name" value="Asp/Glu/Uridylate_kinase"/>
</dbReference>
<dbReference type="InterPro" id="IPR011529">
    <property type="entry name" value="Glu_5kinase"/>
</dbReference>
<feature type="binding site" evidence="8">
    <location>
        <position position="27"/>
    </location>
    <ligand>
        <name>ATP</name>
        <dbReference type="ChEBI" id="CHEBI:30616"/>
    </ligand>
</feature>
<organism evidence="10 11">
    <name type="scientific">Limosilactobacillus ingluviei DSM 15946</name>
    <dbReference type="NCBI Taxonomy" id="1423760"/>
    <lineage>
        <taxon>Bacteria</taxon>
        <taxon>Bacillati</taxon>
        <taxon>Bacillota</taxon>
        <taxon>Bacilli</taxon>
        <taxon>Lactobacillales</taxon>
        <taxon>Lactobacillaceae</taxon>
        <taxon>Limosilactobacillus</taxon>
    </lineage>
</organism>
<sequence>MQAYSGKFKFSKGARKMANEKRRLVVKIGTSSLILPNGRVNLRTVDRLAYTLASLNNQGFQVALVSSGAIGAGLASLQLTQRPQEIAKQQALAAIGQMELMRIYSQRFLDYQTQVAQILLTRDVLAFPVSRQHVLNTFEVLFEEGVIPIVNENDTVAVDELDHHTTFSDNDELSAMVAVRLQADQLIVLSDIDGFYDQNPRENPAAKKLARVTELTPAMQKAAGGSGSNFGTGGMVTKLRAAQAMMTAGKQMVLCNGANPTVIFDVVAGKPVGTVFG</sequence>
<keyword evidence="3 8" id="KW-0641">Proline biosynthesis</keyword>
<comment type="similarity">
    <text evidence="8">Belongs to the glutamate 5-kinase family.</text>
</comment>
<dbReference type="GO" id="GO:0004349">
    <property type="term" value="F:glutamate 5-kinase activity"/>
    <property type="evidence" value="ECO:0007669"/>
    <property type="project" value="UniProtKB-UniRule"/>
</dbReference>
<dbReference type="PRINTS" id="PR00474">
    <property type="entry name" value="GLU5KINASE"/>
</dbReference>
<dbReference type="CDD" id="cd04242">
    <property type="entry name" value="AAK_G5K_ProB"/>
    <property type="match status" value="1"/>
</dbReference>
<comment type="subcellular location">
    <subcellularLocation>
        <location evidence="8">Cytoplasm</location>
    </subcellularLocation>
</comment>
<dbReference type="UniPathway" id="UPA00098">
    <property type="reaction ID" value="UER00359"/>
</dbReference>
<evidence type="ECO:0000256" key="2">
    <source>
        <dbReference type="ARBA" id="ARBA00022605"/>
    </source>
</evidence>
<comment type="pathway">
    <text evidence="8">Amino-acid biosynthesis; L-proline biosynthesis; L-glutamate 5-semialdehyde from L-glutamate: step 1/2.</text>
</comment>
<dbReference type="InterPro" id="IPR005715">
    <property type="entry name" value="Glu_5kinase/COase_Synthase"/>
</dbReference>
<evidence type="ECO:0000256" key="5">
    <source>
        <dbReference type="ARBA" id="ARBA00022741"/>
    </source>
</evidence>
<accession>A0A0R1UGC0</accession>
<keyword evidence="4 8" id="KW-0808">Transferase</keyword>
<dbReference type="EMBL" id="AZFK01000004">
    <property type="protein sequence ID" value="KRL92449.1"/>
    <property type="molecule type" value="Genomic_DNA"/>
</dbReference>
<evidence type="ECO:0000256" key="1">
    <source>
        <dbReference type="ARBA" id="ARBA00022490"/>
    </source>
</evidence>
<evidence type="ECO:0000256" key="8">
    <source>
        <dbReference type="HAMAP-Rule" id="MF_00456"/>
    </source>
</evidence>
<dbReference type="GO" id="GO:0055129">
    <property type="term" value="P:L-proline biosynthetic process"/>
    <property type="evidence" value="ECO:0007669"/>
    <property type="project" value="UniProtKB-UniRule"/>
</dbReference>
<comment type="catalytic activity">
    <reaction evidence="8">
        <text>L-glutamate + ATP = L-glutamyl 5-phosphate + ADP</text>
        <dbReference type="Rhea" id="RHEA:14877"/>
        <dbReference type="ChEBI" id="CHEBI:29985"/>
        <dbReference type="ChEBI" id="CHEBI:30616"/>
        <dbReference type="ChEBI" id="CHEBI:58274"/>
        <dbReference type="ChEBI" id="CHEBI:456216"/>
        <dbReference type="EC" id="2.7.2.11"/>
    </reaction>
</comment>
<dbReference type="PANTHER" id="PTHR43654:SF1">
    <property type="entry name" value="ISOPENTENYL PHOSPHATE KINASE"/>
    <property type="match status" value="1"/>
</dbReference>
<dbReference type="GO" id="GO:0005524">
    <property type="term" value="F:ATP binding"/>
    <property type="evidence" value="ECO:0007669"/>
    <property type="project" value="UniProtKB-KW"/>
</dbReference>
<evidence type="ECO:0000256" key="4">
    <source>
        <dbReference type="ARBA" id="ARBA00022679"/>
    </source>
</evidence>
<name>A0A0R1UGC0_9LACO</name>
<evidence type="ECO:0000256" key="3">
    <source>
        <dbReference type="ARBA" id="ARBA00022650"/>
    </source>
</evidence>
<evidence type="ECO:0000256" key="6">
    <source>
        <dbReference type="ARBA" id="ARBA00022777"/>
    </source>
</evidence>
<feature type="binding site" evidence="8">
    <location>
        <position position="154"/>
    </location>
    <ligand>
        <name>substrate</name>
    </ligand>
</feature>
<gene>
    <name evidence="8" type="primary">proB</name>
    <name evidence="10" type="ORF">FC43_GL001896</name>
</gene>
<evidence type="ECO:0000313" key="10">
    <source>
        <dbReference type="EMBL" id="KRL92449.1"/>
    </source>
</evidence>
<keyword evidence="6 8" id="KW-0418">Kinase</keyword>
<dbReference type="InterPro" id="IPR001057">
    <property type="entry name" value="Glu/AcGlu_kinase"/>
</dbReference>
<evidence type="ECO:0000256" key="7">
    <source>
        <dbReference type="ARBA" id="ARBA00022840"/>
    </source>
</evidence>
<keyword evidence="1 8" id="KW-0963">Cytoplasm</keyword>
<dbReference type="Proteomes" id="UP000050816">
    <property type="component" value="Unassembled WGS sequence"/>
</dbReference>
<feature type="binding site" evidence="8">
    <location>
        <begin position="190"/>
        <end position="191"/>
    </location>
    <ligand>
        <name>ATP</name>
        <dbReference type="ChEBI" id="CHEBI:30616"/>
    </ligand>
</feature>
<keyword evidence="5 8" id="KW-0547">Nucleotide-binding</keyword>
<dbReference type="InterPro" id="IPR036393">
    <property type="entry name" value="AceGlu_kinase-like_sf"/>
</dbReference>
<dbReference type="HAMAP" id="MF_00456">
    <property type="entry name" value="ProB"/>
    <property type="match status" value="1"/>
</dbReference>
<dbReference type="PANTHER" id="PTHR43654">
    <property type="entry name" value="GLUTAMATE 5-KINASE"/>
    <property type="match status" value="1"/>
</dbReference>